<feature type="transmembrane region" description="Helical" evidence="1">
    <location>
        <begin position="74"/>
        <end position="94"/>
    </location>
</feature>
<keyword evidence="1" id="KW-0812">Transmembrane</keyword>
<gene>
    <name evidence="3" type="ORF">GCM10022380_01450</name>
</gene>
<feature type="domain" description="DUF1206" evidence="2">
    <location>
        <begin position="207"/>
        <end position="274"/>
    </location>
</feature>
<evidence type="ECO:0000256" key="1">
    <source>
        <dbReference type="SAM" id="Phobius"/>
    </source>
</evidence>
<feature type="transmembrane region" description="Helical" evidence="1">
    <location>
        <begin position="156"/>
        <end position="177"/>
    </location>
</feature>
<feature type="transmembrane region" description="Helical" evidence="1">
    <location>
        <begin position="248"/>
        <end position="273"/>
    </location>
</feature>
<dbReference type="RefSeq" id="WP_051123455.1">
    <property type="nucleotide sequence ID" value="NZ_BAABCM010000001.1"/>
</dbReference>
<dbReference type="Pfam" id="PF06724">
    <property type="entry name" value="DUF1206"/>
    <property type="match status" value="3"/>
</dbReference>
<dbReference type="Proteomes" id="UP001501624">
    <property type="component" value="Unassembled WGS sequence"/>
</dbReference>
<feature type="domain" description="DUF1206" evidence="2">
    <location>
        <begin position="112"/>
        <end position="182"/>
    </location>
</feature>
<comment type="caution">
    <text evidence="3">The sequence shown here is derived from an EMBL/GenBank/DDBJ whole genome shotgun (WGS) entry which is preliminary data.</text>
</comment>
<feature type="transmembrane region" description="Helical" evidence="1">
    <location>
        <begin position="209"/>
        <end position="228"/>
    </location>
</feature>
<evidence type="ECO:0000313" key="4">
    <source>
        <dbReference type="Proteomes" id="UP001501624"/>
    </source>
</evidence>
<keyword evidence="1" id="KW-1133">Transmembrane helix</keyword>
<feature type="transmembrane region" description="Helical" evidence="1">
    <location>
        <begin position="115"/>
        <end position="136"/>
    </location>
</feature>
<proteinExistence type="predicted"/>
<dbReference type="InterPro" id="IPR009597">
    <property type="entry name" value="DUF1206"/>
</dbReference>
<reference evidence="4" key="1">
    <citation type="journal article" date="2019" name="Int. J. Syst. Evol. Microbiol.">
        <title>The Global Catalogue of Microorganisms (GCM) 10K type strain sequencing project: providing services to taxonomists for standard genome sequencing and annotation.</title>
        <authorList>
            <consortium name="The Broad Institute Genomics Platform"/>
            <consortium name="The Broad Institute Genome Sequencing Center for Infectious Disease"/>
            <person name="Wu L."/>
            <person name="Ma J."/>
        </authorList>
    </citation>
    <scope>NUCLEOTIDE SEQUENCE [LARGE SCALE GENOMIC DNA]</scope>
    <source>
        <strain evidence="4">JCM 17017</strain>
    </source>
</reference>
<name>A0ABP7HF04_9PSEU</name>
<keyword evidence="4" id="KW-1185">Reference proteome</keyword>
<feature type="transmembrane region" description="Helical" evidence="1">
    <location>
        <begin position="25"/>
        <end position="46"/>
    </location>
</feature>
<keyword evidence="1" id="KW-0472">Membrane</keyword>
<accession>A0ABP7HF04</accession>
<sequence>MTSSAATNRTTGRPARVRGRSAAQAAGRAGMVCWGLVHLVVAYLAIRVAAGDGGKEADQKGALQEVGSTAAGQVVLWVLAIGLIAFGVWQFMMAARGYTWVPKRGKRMRKRAGSAARGVVVLALAYTAIRLATGSGSAGGNQPQQEFTARLLQLPAGQALVAVAGAAVVAVGVAAAVKGFKRSFLKDLDLPDLPTGTRKWVEWLGSAGYVAKGVVYAIIGGLLGYAALRSDAGQAGGVDKALRTLAAQPYGVVLLAMVAIGLAAFGIYCFAAARAHKS</sequence>
<organism evidence="3 4">
    <name type="scientific">Amycolatopsis tucumanensis</name>
    <dbReference type="NCBI Taxonomy" id="401106"/>
    <lineage>
        <taxon>Bacteria</taxon>
        <taxon>Bacillati</taxon>
        <taxon>Actinomycetota</taxon>
        <taxon>Actinomycetes</taxon>
        <taxon>Pseudonocardiales</taxon>
        <taxon>Pseudonocardiaceae</taxon>
        <taxon>Amycolatopsis</taxon>
    </lineage>
</organism>
<evidence type="ECO:0000259" key="2">
    <source>
        <dbReference type="Pfam" id="PF06724"/>
    </source>
</evidence>
<protein>
    <submittedName>
        <fullName evidence="3">DUF1206 domain-containing protein</fullName>
    </submittedName>
</protein>
<evidence type="ECO:0000313" key="3">
    <source>
        <dbReference type="EMBL" id="GAA3788931.1"/>
    </source>
</evidence>
<dbReference type="EMBL" id="BAABCM010000001">
    <property type="protein sequence ID" value="GAA3788931.1"/>
    <property type="molecule type" value="Genomic_DNA"/>
</dbReference>
<feature type="domain" description="DUF1206" evidence="2">
    <location>
        <begin position="29"/>
        <end position="96"/>
    </location>
</feature>